<evidence type="ECO:0000256" key="1">
    <source>
        <dbReference type="SAM" id="MobiDB-lite"/>
    </source>
</evidence>
<feature type="region of interest" description="Disordered" evidence="1">
    <location>
        <begin position="1"/>
        <end position="25"/>
    </location>
</feature>
<gene>
    <name evidence="2" type="ORF">SDC9_89576</name>
</gene>
<evidence type="ECO:0000313" key="2">
    <source>
        <dbReference type="EMBL" id="MPM42904.1"/>
    </source>
</evidence>
<accession>A0A644ZZB5</accession>
<sequence>MLSSEGYKANQSWQAYEDISTGSEPTDKKMHLFILQSKIE</sequence>
<dbReference type="EMBL" id="VSSQ01009904">
    <property type="protein sequence ID" value="MPM42904.1"/>
    <property type="molecule type" value="Genomic_DNA"/>
</dbReference>
<dbReference type="AlphaFoldDB" id="A0A644ZZB5"/>
<organism evidence="2">
    <name type="scientific">bioreactor metagenome</name>
    <dbReference type="NCBI Taxonomy" id="1076179"/>
    <lineage>
        <taxon>unclassified sequences</taxon>
        <taxon>metagenomes</taxon>
        <taxon>ecological metagenomes</taxon>
    </lineage>
</organism>
<feature type="compositionally biased region" description="Polar residues" evidence="1">
    <location>
        <begin position="1"/>
        <end position="24"/>
    </location>
</feature>
<protein>
    <submittedName>
        <fullName evidence="2">Uncharacterized protein</fullName>
    </submittedName>
</protein>
<reference evidence="2" key="1">
    <citation type="submission" date="2019-08" db="EMBL/GenBank/DDBJ databases">
        <authorList>
            <person name="Kucharzyk K."/>
            <person name="Murdoch R.W."/>
            <person name="Higgins S."/>
            <person name="Loffler F."/>
        </authorList>
    </citation>
    <scope>NUCLEOTIDE SEQUENCE</scope>
</reference>
<name>A0A644ZZB5_9ZZZZ</name>
<comment type="caution">
    <text evidence="2">The sequence shown here is derived from an EMBL/GenBank/DDBJ whole genome shotgun (WGS) entry which is preliminary data.</text>
</comment>
<proteinExistence type="predicted"/>